<feature type="non-terminal residue" evidence="1">
    <location>
        <position position="1"/>
    </location>
</feature>
<protein>
    <submittedName>
        <fullName evidence="1">Uncharacterized protein</fullName>
    </submittedName>
</protein>
<dbReference type="Proteomes" id="UP000265520">
    <property type="component" value="Unassembled WGS sequence"/>
</dbReference>
<evidence type="ECO:0000313" key="1">
    <source>
        <dbReference type="EMBL" id="MCI90608.1"/>
    </source>
</evidence>
<reference evidence="1 2" key="1">
    <citation type="journal article" date="2018" name="Front. Plant Sci.">
        <title>Red Clover (Trifolium pratense) and Zigzag Clover (T. medium) - A Picture of Genomic Similarities and Differences.</title>
        <authorList>
            <person name="Dluhosova J."/>
            <person name="Istvanek J."/>
            <person name="Nedelnik J."/>
            <person name="Repkova J."/>
        </authorList>
    </citation>
    <scope>NUCLEOTIDE SEQUENCE [LARGE SCALE GENOMIC DNA]</scope>
    <source>
        <strain evidence="2">cv. 10/8</strain>
        <tissue evidence="1">Leaf</tissue>
    </source>
</reference>
<proteinExistence type="predicted"/>
<dbReference type="EMBL" id="LXQA011249257">
    <property type="protein sequence ID" value="MCI90608.1"/>
    <property type="molecule type" value="Genomic_DNA"/>
</dbReference>
<evidence type="ECO:0000313" key="2">
    <source>
        <dbReference type="Proteomes" id="UP000265520"/>
    </source>
</evidence>
<accession>A0A392VQD5</accession>
<organism evidence="1 2">
    <name type="scientific">Trifolium medium</name>
    <dbReference type="NCBI Taxonomy" id="97028"/>
    <lineage>
        <taxon>Eukaryota</taxon>
        <taxon>Viridiplantae</taxon>
        <taxon>Streptophyta</taxon>
        <taxon>Embryophyta</taxon>
        <taxon>Tracheophyta</taxon>
        <taxon>Spermatophyta</taxon>
        <taxon>Magnoliopsida</taxon>
        <taxon>eudicotyledons</taxon>
        <taxon>Gunneridae</taxon>
        <taxon>Pentapetalae</taxon>
        <taxon>rosids</taxon>
        <taxon>fabids</taxon>
        <taxon>Fabales</taxon>
        <taxon>Fabaceae</taxon>
        <taxon>Papilionoideae</taxon>
        <taxon>50 kb inversion clade</taxon>
        <taxon>NPAAA clade</taxon>
        <taxon>Hologalegina</taxon>
        <taxon>IRL clade</taxon>
        <taxon>Trifolieae</taxon>
        <taxon>Trifolium</taxon>
    </lineage>
</organism>
<comment type="caution">
    <text evidence="1">The sequence shown here is derived from an EMBL/GenBank/DDBJ whole genome shotgun (WGS) entry which is preliminary data.</text>
</comment>
<keyword evidence="2" id="KW-1185">Reference proteome</keyword>
<sequence length="40" mass="4313">SPSLPSSSRSPSILPLLPSLYAPDPVLPPEFYSVQSLFLL</sequence>
<dbReference type="AlphaFoldDB" id="A0A392VQD5"/>
<name>A0A392VQD5_9FABA</name>